<gene>
    <name evidence="2" type="ORF">EKG38_02880</name>
</gene>
<proteinExistence type="predicted"/>
<dbReference type="OrthoDB" id="6270569at2"/>
<dbReference type="Proteomes" id="UP000267448">
    <property type="component" value="Unassembled WGS sequence"/>
</dbReference>
<sequence length="270" mass="30643">MKGFTLATIITIAFLIPQQSNASPDKNGLVPECQQAECIKYFQQYRMYTRRGYSDAMYTLAELYYRGYGTEKNLSSALKWYRKAAKFENADAQYKAGVLYLREGEYQDRERGLKYLRGADRNGAAEASHLLGLVYFEGQLTEQDLKLADEYFSHAVKLGHQDTINFFSHLDNTEQSDQKQQLKLAAALVKDPTYSASDTGTRPEGEMETIVVTGPDLSEIFDYQLARLDLMSPDAVKGTGTNIPGRTCDEMIACGHVDRDRYREFFMSGW</sequence>
<evidence type="ECO:0000313" key="3">
    <source>
        <dbReference type="Proteomes" id="UP000267448"/>
    </source>
</evidence>
<keyword evidence="1" id="KW-0732">Signal</keyword>
<keyword evidence="3" id="KW-1185">Reference proteome</keyword>
<dbReference type="InterPro" id="IPR006597">
    <property type="entry name" value="Sel1-like"/>
</dbReference>
<dbReference type="SMART" id="SM00671">
    <property type="entry name" value="SEL1"/>
    <property type="match status" value="3"/>
</dbReference>
<name>A0A3S0IQY3_9GAMM</name>
<dbReference type="PANTHER" id="PTHR43628:SF1">
    <property type="entry name" value="CHITIN SYNTHASE REGULATORY FACTOR 2-RELATED"/>
    <property type="match status" value="1"/>
</dbReference>
<dbReference type="SUPFAM" id="SSF81901">
    <property type="entry name" value="HCP-like"/>
    <property type="match status" value="1"/>
</dbReference>
<evidence type="ECO:0000313" key="2">
    <source>
        <dbReference type="EMBL" id="RTR40877.1"/>
    </source>
</evidence>
<accession>A0A3S0IQY3</accession>
<comment type="caution">
    <text evidence="2">The sequence shown here is derived from an EMBL/GenBank/DDBJ whole genome shotgun (WGS) entry which is preliminary data.</text>
</comment>
<dbReference type="PANTHER" id="PTHR43628">
    <property type="entry name" value="ACTIVATOR OF C KINASE PROTEIN 1-RELATED"/>
    <property type="match status" value="1"/>
</dbReference>
<dbReference type="InterPro" id="IPR052945">
    <property type="entry name" value="Mitotic_Regulator"/>
</dbReference>
<dbReference type="EMBL" id="RXNU01000001">
    <property type="protein sequence ID" value="RTR40877.1"/>
    <property type="molecule type" value="Genomic_DNA"/>
</dbReference>
<protein>
    <submittedName>
        <fullName evidence="2">Sel1 repeat family protein</fullName>
    </submittedName>
</protein>
<organism evidence="2 3">
    <name type="scientific">Shewanella canadensis</name>
    <dbReference type="NCBI Taxonomy" id="271096"/>
    <lineage>
        <taxon>Bacteria</taxon>
        <taxon>Pseudomonadati</taxon>
        <taxon>Pseudomonadota</taxon>
        <taxon>Gammaproteobacteria</taxon>
        <taxon>Alteromonadales</taxon>
        <taxon>Shewanellaceae</taxon>
        <taxon>Shewanella</taxon>
    </lineage>
</organism>
<evidence type="ECO:0000256" key="1">
    <source>
        <dbReference type="SAM" id="SignalP"/>
    </source>
</evidence>
<dbReference type="AlphaFoldDB" id="A0A3S0IQY3"/>
<reference evidence="2 3" key="1">
    <citation type="submission" date="2018-12" db="EMBL/GenBank/DDBJ databases">
        <authorList>
            <person name="Yu L."/>
        </authorList>
    </citation>
    <scope>NUCLEOTIDE SEQUENCE [LARGE SCALE GENOMIC DNA]</scope>
    <source>
        <strain evidence="2 3">HAW-EB2</strain>
    </source>
</reference>
<dbReference type="InterPro" id="IPR011990">
    <property type="entry name" value="TPR-like_helical_dom_sf"/>
</dbReference>
<feature type="chain" id="PRO_5018581748" evidence="1">
    <location>
        <begin position="23"/>
        <end position="270"/>
    </location>
</feature>
<dbReference type="Gene3D" id="1.25.40.10">
    <property type="entry name" value="Tetratricopeptide repeat domain"/>
    <property type="match status" value="1"/>
</dbReference>
<feature type="signal peptide" evidence="1">
    <location>
        <begin position="1"/>
        <end position="22"/>
    </location>
</feature>
<dbReference type="RefSeq" id="WP_126518468.1">
    <property type="nucleotide sequence ID" value="NZ_RXNU01000001.1"/>
</dbReference>
<dbReference type="Pfam" id="PF08238">
    <property type="entry name" value="Sel1"/>
    <property type="match status" value="3"/>
</dbReference>